<dbReference type="HOGENOM" id="CLU_2304990_0_0_6"/>
<accession>A0A060H6V9</accession>
<dbReference type="PATRIC" id="fig|155920.8.peg.796"/>
<gene>
    <name evidence="2" type="ORF">D934_03315</name>
</gene>
<dbReference type="KEGG" id="xfs:D934_03315"/>
<feature type="compositionally biased region" description="Basic and acidic residues" evidence="1">
    <location>
        <begin position="54"/>
        <end position="63"/>
    </location>
</feature>
<dbReference type="AlphaFoldDB" id="A0A060H6V9"/>
<proteinExistence type="predicted"/>
<feature type="region of interest" description="Disordered" evidence="1">
    <location>
        <begin position="1"/>
        <end position="100"/>
    </location>
</feature>
<protein>
    <submittedName>
        <fullName evidence="2">Uncharacterized protein</fullName>
    </submittedName>
</protein>
<dbReference type="EMBL" id="CP006696">
    <property type="protein sequence ID" value="AIC11040.1"/>
    <property type="molecule type" value="Genomic_DNA"/>
</dbReference>
<feature type="compositionally biased region" description="Polar residues" evidence="1">
    <location>
        <begin position="64"/>
        <end position="90"/>
    </location>
</feature>
<dbReference type="Proteomes" id="UP000027215">
    <property type="component" value="Chromosome"/>
</dbReference>
<dbReference type="RefSeq" id="WP_042836392.1">
    <property type="nucleotide sequence ID" value="NZ_CP006696.1"/>
</dbReference>
<reference evidence="2 3" key="1">
    <citation type="submission" date="2013-08" db="EMBL/GenBank/DDBJ databases">
        <authorList>
            <person name="Stouthamer R."/>
            <person name="Nunney L."/>
        </authorList>
    </citation>
    <scope>NUCLEOTIDE SEQUENCE [LARGE SCALE GENOMIC DNA]</scope>
    <source>
        <strain evidence="3">ann-1</strain>
    </source>
</reference>
<evidence type="ECO:0000256" key="1">
    <source>
        <dbReference type="SAM" id="MobiDB-lite"/>
    </source>
</evidence>
<feature type="compositionally biased region" description="Polar residues" evidence="1">
    <location>
        <begin position="32"/>
        <end position="44"/>
    </location>
</feature>
<sequence length="100" mass="11336">MNAIQSIRSNTIKERSIVRRTSPIGKKHTRKSNLMTKQATQQANYRAPFSKAKSIKDNEKHQFENNTPDTVIPSQKTNAGLNFSKTSVSNAKELKPYTEE</sequence>
<organism evidence="2 3">
    <name type="scientific">Xylella fastidiosa subsp. sandyi Ann-1</name>
    <dbReference type="NCBI Taxonomy" id="155920"/>
    <lineage>
        <taxon>Bacteria</taxon>
        <taxon>Pseudomonadati</taxon>
        <taxon>Pseudomonadota</taxon>
        <taxon>Gammaproteobacteria</taxon>
        <taxon>Lysobacterales</taxon>
        <taxon>Lysobacteraceae</taxon>
        <taxon>Xylella</taxon>
    </lineage>
</organism>
<evidence type="ECO:0000313" key="3">
    <source>
        <dbReference type="Proteomes" id="UP000027215"/>
    </source>
</evidence>
<feature type="compositionally biased region" description="Polar residues" evidence="1">
    <location>
        <begin position="1"/>
        <end position="10"/>
    </location>
</feature>
<evidence type="ECO:0000313" key="2">
    <source>
        <dbReference type="EMBL" id="AIC11040.1"/>
    </source>
</evidence>
<name>A0A060H6V9_XYLFS</name>